<evidence type="ECO:0008006" key="3">
    <source>
        <dbReference type="Google" id="ProtNLM"/>
    </source>
</evidence>
<accession>A0AA39J8B9</accession>
<dbReference type="AlphaFoldDB" id="A0AA39J8B9"/>
<keyword evidence="2" id="KW-1185">Reference proteome</keyword>
<proteinExistence type="predicted"/>
<gene>
    <name evidence="1" type="ORF">EV421DRAFT_1102655</name>
</gene>
<dbReference type="Proteomes" id="UP001175226">
    <property type="component" value="Unassembled WGS sequence"/>
</dbReference>
<evidence type="ECO:0000313" key="2">
    <source>
        <dbReference type="Proteomes" id="UP001175226"/>
    </source>
</evidence>
<dbReference type="EMBL" id="JAUEPT010000053">
    <property type="protein sequence ID" value="KAK0436674.1"/>
    <property type="molecule type" value="Genomic_DNA"/>
</dbReference>
<protein>
    <recommendedName>
        <fullName evidence="3">F-box domain-containing protein</fullName>
    </recommendedName>
</protein>
<reference evidence="1" key="1">
    <citation type="submission" date="2023-06" db="EMBL/GenBank/DDBJ databases">
        <authorList>
            <consortium name="Lawrence Berkeley National Laboratory"/>
            <person name="Ahrendt S."/>
            <person name="Sahu N."/>
            <person name="Indic B."/>
            <person name="Wong-Bajracharya J."/>
            <person name="Merenyi Z."/>
            <person name="Ke H.-M."/>
            <person name="Monk M."/>
            <person name="Kocsube S."/>
            <person name="Drula E."/>
            <person name="Lipzen A."/>
            <person name="Balint B."/>
            <person name="Henrissat B."/>
            <person name="Andreopoulos B."/>
            <person name="Martin F.M."/>
            <person name="Harder C.B."/>
            <person name="Rigling D."/>
            <person name="Ford K.L."/>
            <person name="Foster G.D."/>
            <person name="Pangilinan J."/>
            <person name="Papanicolaou A."/>
            <person name="Barry K."/>
            <person name="LaButti K."/>
            <person name="Viragh M."/>
            <person name="Koriabine M."/>
            <person name="Yan M."/>
            <person name="Riley R."/>
            <person name="Champramary S."/>
            <person name="Plett K.L."/>
            <person name="Tsai I.J."/>
            <person name="Slot J."/>
            <person name="Sipos G."/>
            <person name="Plett J."/>
            <person name="Nagy L.G."/>
            <person name="Grigoriev I.V."/>
        </authorList>
    </citation>
    <scope>NUCLEOTIDE SEQUENCE</scope>
    <source>
        <strain evidence="1">FPL87.14</strain>
    </source>
</reference>
<dbReference type="SUPFAM" id="SSF52047">
    <property type="entry name" value="RNI-like"/>
    <property type="match status" value="1"/>
</dbReference>
<evidence type="ECO:0000313" key="1">
    <source>
        <dbReference type="EMBL" id="KAK0436674.1"/>
    </source>
</evidence>
<dbReference type="Gene3D" id="3.80.10.10">
    <property type="entry name" value="Ribonuclease Inhibitor"/>
    <property type="match status" value="1"/>
</dbReference>
<organism evidence="1 2">
    <name type="scientific">Armillaria borealis</name>
    <dbReference type="NCBI Taxonomy" id="47425"/>
    <lineage>
        <taxon>Eukaryota</taxon>
        <taxon>Fungi</taxon>
        <taxon>Dikarya</taxon>
        <taxon>Basidiomycota</taxon>
        <taxon>Agaricomycotina</taxon>
        <taxon>Agaricomycetes</taxon>
        <taxon>Agaricomycetidae</taxon>
        <taxon>Agaricales</taxon>
        <taxon>Marasmiineae</taxon>
        <taxon>Physalacriaceae</taxon>
        <taxon>Armillaria</taxon>
    </lineage>
</organism>
<sequence length="560" mass="63424">MQSTLEEILARHDWISTFTHPPDVLALLRTNDAPSPPQSARLKASFEGLQTALAELQSDLDLLHNVAASLQTQMSCLLSLKHDCETALSPIRCVPSEIAMEILCRSWKDAEFSDISLGRRPVGFNVFRIREGPWHLGQVCSSWRNVIETLCPELWATMIVNLRISFPYERLFGNLVEVLRIVLERSHNHPLSFSFRFHGTEVEESNIPEIEQCFDTMITHSKRWKAVDLTIPPDLVPRLSRIRGKIDWLTEMYLCCPYDLQHGDIHAFEIAPALEQLHLKGVHRAANIHFPTSNLVSFSDARSFAGDRLTPEYLHIIKSSPKLRSFSYNDYGVQSLDILLLVCPPVMSPSVEELSASSPNFMRSLVLPSLKDVTLSTNAHEKDMEEEVMSCPVGALGALHEMLLQSRCSLSRLCLVDVVLDDHLTNIIRLIPGLQEFMINFNEWVDDYDPILQSLVTQLSEVSLVDGTLQHSLVPSLQSIQVYLFNVRYSHVSFINFAFVDMVASRLRRPSDAPRLTEFYLHMSGLGGSSDLDEEAENVLASLKDEGLRLNYYIHMMKGR</sequence>
<comment type="caution">
    <text evidence="1">The sequence shown here is derived from an EMBL/GenBank/DDBJ whole genome shotgun (WGS) entry which is preliminary data.</text>
</comment>
<name>A0AA39J8B9_9AGAR</name>
<dbReference type="InterPro" id="IPR032675">
    <property type="entry name" value="LRR_dom_sf"/>
</dbReference>